<evidence type="ECO:0000256" key="1">
    <source>
        <dbReference type="ARBA" id="ARBA00008416"/>
    </source>
</evidence>
<proteinExistence type="inferred from homology"/>
<dbReference type="Gene3D" id="2.60.120.10">
    <property type="entry name" value="Jelly Rolls"/>
    <property type="match status" value="2"/>
</dbReference>
<evidence type="ECO:0000313" key="5">
    <source>
        <dbReference type="EMBL" id="QOR74074.1"/>
    </source>
</evidence>
<dbReference type="CDD" id="cd02910">
    <property type="entry name" value="cupin_Yhhw_N"/>
    <property type="match status" value="1"/>
</dbReference>
<dbReference type="Pfam" id="PF02678">
    <property type="entry name" value="Pirin"/>
    <property type="match status" value="1"/>
</dbReference>
<dbReference type="PANTHER" id="PTHR43212">
    <property type="entry name" value="QUERCETIN 2,3-DIOXYGENASE"/>
    <property type="match status" value="1"/>
</dbReference>
<organism evidence="5 6">
    <name type="scientific">Cruoricaptor ignavus</name>
    <dbReference type="NCBI Taxonomy" id="1118202"/>
    <lineage>
        <taxon>Bacteria</taxon>
        <taxon>Pseudomonadati</taxon>
        <taxon>Bacteroidota</taxon>
        <taxon>Flavobacteriia</taxon>
        <taxon>Flavobacteriales</taxon>
        <taxon>Weeksellaceae</taxon>
        <taxon>Cruoricaptor</taxon>
    </lineage>
</organism>
<feature type="domain" description="Pirin N-terminal" evidence="3">
    <location>
        <begin position="374"/>
        <end position="479"/>
    </location>
</feature>
<sequence length="600" mass="66797">MISRARENNPAVPIAKQSLSTRENLYQSTKKNHLPKVDVLAGYNYLGEKTRLNLQGEKSNVVNYAAGELTGSVGQLYQHITGNTPPPALQQQFYTTSQNIVSALYPDGNPEIGKQGSLLAGVFVRQPLYLGGKLKAAQELASIQAESGRYNLENVQDLASYTATVEYIQVLYANSMIAMQEKMVEAQNCRFVILTNGNQHYLWDLKRGNPNIISRFPTPETIESYQEFKPNPSDLVYFNQNLNKMRPLKFLIVGKNNEDGMATLQRVVQKTENWHAGIAHTVADAQKYLEQNPTDILLISAGLSPEEENQLREAAHSAGIIPITHYGGGSGLLKNEIFQQVPEIAEAETSHKKEETIKGKHFIFIPAQNRAVFKNDLVTSFPTFSFGDYYDSDRLGFGALRVLNDDIIEAEKGFGTHPHDNMEIISIPVTGVLQHRDTLDNVAIIRSLEVQVMSAGTGLFHSEHNHSDEKDATLLQIWIYPKERNTPPKYDKITFSNEGRQNRFQQIISPDKDDEGGWIYQDAWLHLGSFGAGQQASYTLKNPENGVYIMTVSGTASANGHLLNPRDGLGLWDSPEINIEFTGQGAEVLIIEVPMKQPAP</sequence>
<dbReference type="Pfam" id="PF17954">
    <property type="entry name" value="Pirin_C_2"/>
    <property type="match status" value="1"/>
</dbReference>
<dbReference type="Proteomes" id="UP000593605">
    <property type="component" value="Chromosome"/>
</dbReference>
<dbReference type="EMBL" id="CP063145">
    <property type="protein sequence ID" value="QOR74074.1"/>
    <property type="molecule type" value="Genomic_DNA"/>
</dbReference>
<dbReference type="InterPro" id="IPR041602">
    <property type="entry name" value="Quercetinase_C"/>
</dbReference>
<dbReference type="RefSeq" id="WP_193440145.1">
    <property type="nucleotide sequence ID" value="NZ_CP063145.1"/>
</dbReference>
<dbReference type="AlphaFoldDB" id="A0A7M1T4J4"/>
<dbReference type="KEGG" id="civ:IMZ16_01095"/>
<reference evidence="5 6" key="1">
    <citation type="submission" date="2020-10" db="EMBL/GenBank/DDBJ databases">
        <title>Complete genome of Cruoricapor ignavus strain M1214 isolated from the blood culture of a febrile patient.</title>
        <authorList>
            <person name="Guglielmino C.J.D."/>
        </authorList>
    </citation>
    <scope>NUCLEOTIDE SEQUENCE [LARGE SCALE GENOMIC DNA]</scope>
    <source>
        <strain evidence="5 6">M1214</strain>
    </source>
</reference>
<feature type="domain" description="Quercetin 2,3-dioxygenase C-terminal cupin" evidence="4">
    <location>
        <begin position="507"/>
        <end position="593"/>
    </location>
</feature>
<dbReference type="Gene3D" id="1.20.1600.10">
    <property type="entry name" value="Outer membrane efflux proteins (OEP)"/>
    <property type="match status" value="1"/>
</dbReference>
<evidence type="ECO:0000259" key="4">
    <source>
        <dbReference type="Pfam" id="PF17954"/>
    </source>
</evidence>
<dbReference type="SUPFAM" id="SSF51182">
    <property type="entry name" value="RmlC-like cupins"/>
    <property type="match status" value="1"/>
</dbReference>
<comment type="similarity">
    <text evidence="1 2">Belongs to the pirin family.</text>
</comment>
<evidence type="ECO:0000313" key="6">
    <source>
        <dbReference type="Proteomes" id="UP000593605"/>
    </source>
</evidence>
<evidence type="ECO:0000256" key="2">
    <source>
        <dbReference type="RuleBase" id="RU003457"/>
    </source>
</evidence>
<dbReference type="InterPro" id="IPR011051">
    <property type="entry name" value="RmlC_Cupin_sf"/>
</dbReference>
<evidence type="ECO:0000259" key="3">
    <source>
        <dbReference type="Pfam" id="PF02678"/>
    </source>
</evidence>
<name>A0A7M1T4J4_9FLAO</name>
<dbReference type="InterPro" id="IPR014710">
    <property type="entry name" value="RmlC-like_jellyroll"/>
</dbReference>
<accession>A0A7M1T4J4</accession>
<dbReference type="InterPro" id="IPR003829">
    <property type="entry name" value="Pirin_N_dom"/>
</dbReference>
<dbReference type="GO" id="GO:0015562">
    <property type="term" value="F:efflux transmembrane transporter activity"/>
    <property type="evidence" value="ECO:0007669"/>
    <property type="project" value="InterPro"/>
</dbReference>
<dbReference type="SUPFAM" id="SSF56954">
    <property type="entry name" value="Outer membrane efflux proteins (OEP)"/>
    <property type="match status" value="1"/>
</dbReference>
<dbReference type="PANTHER" id="PTHR43212:SF3">
    <property type="entry name" value="QUERCETIN 2,3-DIOXYGENASE"/>
    <property type="match status" value="1"/>
</dbReference>
<dbReference type="InterPro" id="IPR012093">
    <property type="entry name" value="Pirin"/>
</dbReference>
<protein>
    <submittedName>
        <fullName evidence="5">Pirin family protein</fullName>
    </submittedName>
</protein>
<gene>
    <name evidence="5" type="ORF">IMZ16_01095</name>
</gene>